<dbReference type="EMBL" id="JANBPT010000215">
    <property type="protein sequence ID" value="KAJ1925617.1"/>
    <property type="molecule type" value="Genomic_DNA"/>
</dbReference>
<dbReference type="AlphaFoldDB" id="A0A9W8DZ50"/>
<proteinExistence type="predicted"/>
<feature type="region of interest" description="Disordered" evidence="1">
    <location>
        <begin position="1224"/>
        <end position="1278"/>
    </location>
</feature>
<feature type="region of interest" description="Disordered" evidence="1">
    <location>
        <begin position="59"/>
        <end position="108"/>
    </location>
</feature>
<comment type="caution">
    <text evidence="2">The sequence shown here is derived from an EMBL/GenBank/DDBJ whole genome shotgun (WGS) entry which is preliminary data.</text>
</comment>
<dbReference type="OrthoDB" id="10444705at2759"/>
<feature type="region of interest" description="Disordered" evidence="1">
    <location>
        <begin position="344"/>
        <end position="487"/>
    </location>
</feature>
<feature type="compositionally biased region" description="Polar residues" evidence="1">
    <location>
        <begin position="363"/>
        <end position="373"/>
    </location>
</feature>
<feature type="compositionally biased region" description="Low complexity" evidence="1">
    <location>
        <begin position="663"/>
        <end position="677"/>
    </location>
</feature>
<feature type="region of interest" description="Disordered" evidence="1">
    <location>
        <begin position="1"/>
        <end position="46"/>
    </location>
</feature>
<feature type="region of interest" description="Disordered" evidence="1">
    <location>
        <begin position="790"/>
        <end position="824"/>
    </location>
</feature>
<feature type="region of interest" description="Disordered" evidence="1">
    <location>
        <begin position="284"/>
        <end position="306"/>
    </location>
</feature>
<feature type="compositionally biased region" description="Basic and acidic residues" evidence="1">
    <location>
        <begin position="207"/>
        <end position="221"/>
    </location>
</feature>
<feature type="compositionally biased region" description="Basic residues" evidence="1">
    <location>
        <begin position="1269"/>
        <end position="1278"/>
    </location>
</feature>
<name>A0A9W8DZ50_9FUNG</name>
<feature type="compositionally biased region" description="Polar residues" evidence="1">
    <location>
        <begin position="1224"/>
        <end position="1265"/>
    </location>
</feature>
<feature type="compositionally biased region" description="Polar residues" evidence="1">
    <location>
        <begin position="575"/>
        <end position="593"/>
    </location>
</feature>
<sequence>MPTTPVLSSGRSRRTERMSAKPYLRTHRTSAAEAASPVTPATPSGLFGTIKSLVSTPLRWMTDGDSSSHRRLDSASDGTPPDSPGTSPVQSREVPFFPNAGTARTPNTRVLGTGLATLPRQRTWGRDPRYALKVNSRLSLAAAASPKHRVSSLTSIPLDLASQNGDSRPLAAPVPRDTNPAVSLPSPSAVGEDPADPTAVESEEEPPLERKRERSGRDKASRVRFAGRGSPEQMAKRRRTLATDFVPDTENQSTPTLSPFAHNRRMVPLHKIRSQIYRYPYSPQGNATHSTSASAGAATPATGPLDRLPHLTRLSTGRAGANQSPFNAARILEALDAAPGIPFVPSRSHQAAPRRGERALNANVGQDSVGSRLSDSEDMAPEKGEDYDYRNTAPASQPRSSRGSRAEEGRRRTGRKGSVSMAAGQPYGTRPRKPSVQTTTSEGRVPSAALSEGSEERSGGRRNSASICRPSASHRAATARPGASSAASVGIDAPFAVGPASSRKARGYTTRVHAKAPAVVRWKFSACLDLSDDDDELEQLRNVPPVPILGLSATQPAETPLAEAATRQAPASFKMASTSAPEAPSSFATSKPATSFDGAPITAPNPDSKKTAVPSPEQSAPATDGAHPFGANFLRGRGGSVSTKTFSGFGKPPTDRPFEVNQSASSSEPAKSSAPAFEAAPSFGATSRFGAGTTLSPVKSAGETSTAIGSTTTATPNFGGFKVPTGFGSTAPTPVSSAFSTTADAKSQPLPFSGFGQASTAAAAIPPTMTSAAPTTAPAITFKPLAVTPVTPEAEPKSDTVSGAEPAKATPDLFNAPTSSAAAPTLGSNATPSAFGSTASSGGGFGGFGSSATVGFGLATLPTFTAETKTEASSAVAKKAATAQTGTADTPLKFGINSAGSLPKSPAFGLPANSTSAAAPSPSIFGASTAAAASDKTAAPVFSFNGTTNSSATTPATMQTSSATPTFAFGGVAATSAVPVTTATTIATPVKFSGFGTPAATTSGSSTQENEMSTDSMLESPASAPVVPVLGSVANAAPVVAPASAFSFGNAAKPATPAFSAVGSGSNSFTFGNSASGTATTTPNAFSSGFNFGGAKPATSSKFGSVAATPTAEKPPAFGTGTAPSVFGGFGSGASTPAFGSGAASPAGTAAPSTNFSFNASSSAIAPSAGGMFGSAAKPATPFAFGAATPSVATASGGTNPGSTTPSAFSGGFNVGAGGATPTFNFGASNPPSAQGTPLGSPSLQFSSGTMGASPGANTASTTNLAGRKIARPRRTRR</sequence>
<evidence type="ECO:0000313" key="2">
    <source>
        <dbReference type="EMBL" id="KAJ1925617.1"/>
    </source>
</evidence>
<feature type="compositionally biased region" description="Low complexity" evidence="1">
    <location>
        <begin position="476"/>
        <end position="487"/>
    </location>
</feature>
<feature type="region of interest" description="Disordered" evidence="1">
    <location>
        <begin position="159"/>
        <end position="262"/>
    </location>
</feature>
<organism evidence="2 3">
    <name type="scientific">Tieghemiomyces parasiticus</name>
    <dbReference type="NCBI Taxonomy" id="78921"/>
    <lineage>
        <taxon>Eukaryota</taxon>
        <taxon>Fungi</taxon>
        <taxon>Fungi incertae sedis</taxon>
        <taxon>Zoopagomycota</taxon>
        <taxon>Kickxellomycotina</taxon>
        <taxon>Dimargaritomycetes</taxon>
        <taxon>Dimargaritales</taxon>
        <taxon>Dimargaritaceae</taxon>
        <taxon>Tieghemiomyces</taxon>
    </lineage>
</organism>
<evidence type="ECO:0000256" key="1">
    <source>
        <dbReference type="SAM" id="MobiDB-lite"/>
    </source>
</evidence>
<feature type="region of interest" description="Disordered" evidence="1">
    <location>
        <begin position="559"/>
        <end position="677"/>
    </location>
</feature>
<feature type="compositionally biased region" description="Polar residues" evidence="1">
    <location>
        <begin position="1"/>
        <end position="10"/>
    </location>
</feature>
<protein>
    <submittedName>
        <fullName evidence="2">Uncharacterized protein</fullName>
    </submittedName>
</protein>
<accession>A0A9W8DZ50</accession>
<gene>
    <name evidence="2" type="ORF">IWQ60_004440</name>
</gene>
<dbReference type="Proteomes" id="UP001150569">
    <property type="component" value="Unassembled WGS sequence"/>
</dbReference>
<keyword evidence="3" id="KW-1185">Reference proteome</keyword>
<evidence type="ECO:0000313" key="3">
    <source>
        <dbReference type="Proteomes" id="UP001150569"/>
    </source>
</evidence>
<feature type="compositionally biased region" description="Low complexity" evidence="1">
    <location>
        <begin position="287"/>
        <end position="304"/>
    </location>
</feature>
<reference evidence="2" key="1">
    <citation type="submission" date="2022-07" db="EMBL/GenBank/DDBJ databases">
        <title>Phylogenomic reconstructions and comparative analyses of Kickxellomycotina fungi.</title>
        <authorList>
            <person name="Reynolds N.K."/>
            <person name="Stajich J.E."/>
            <person name="Barry K."/>
            <person name="Grigoriev I.V."/>
            <person name="Crous P."/>
            <person name="Smith M.E."/>
        </authorList>
    </citation>
    <scope>NUCLEOTIDE SEQUENCE</scope>
    <source>
        <strain evidence="2">RSA 861</strain>
    </source>
</reference>
<feature type="compositionally biased region" description="Basic and acidic residues" evidence="1">
    <location>
        <begin position="380"/>
        <end position="389"/>
    </location>
</feature>